<keyword evidence="3" id="KW-1185">Reference proteome</keyword>
<dbReference type="SUPFAM" id="SSF54495">
    <property type="entry name" value="UBC-like"/>
    <property type="match status" value="1"/>
</dbReference>
<dbReference type="OrthoDB" id="20872at2759"/>
<name>A0A9P9FKT2_9HYPO</name>
<dbReference type="Proteomes" id="UP000717696">
    <property type="component" value="Unassembled WGS sequence"/>
</dbReference>
<organism evidence="2 3">
    <name type="scientific">Dactylonectria estremocensis</name>
    <dbReference type="NCBI Taxonomy" id="1079267"/>
    <lineage>
        <taxon>Eukaryota</taxon>
        <taxon>Fungi</taxon>
        <taxon>Dikarya</taxon>
        <taxon>Ascomycota</taxon>
        <taxon>Pezizomycotina</taxon>
        <taxon>Sordariomycetes</taxon>
        <taxon>Hypocreomycetidae</taxon>
        <taxon>Hypocreales</taxon>
        <taxon>Nectriaceae</taxon>
        <taxon>Dactylonectria</taxon>
    </lineage>
</organism>
<dbReference type="Gene3D" id="3.10.110.10">
    <property type="entry name" value="Ubiquitin Conjugating Enzyme"/>
    <property type="match status" value="1"/>
</dbReference>
<gene>
    <name evidence="2" type="ORF">B0J13DRAFT_430154</name>
</gene>
<dbReference type="AlphaFoldDB" id="A0A9P9FKT2"/>
<dbReference type="EMBL" id="JAGMUU010000001">
    <property type="protein sequence ID" value="KAH7163489.1"/>
    <property type="molecule type" value="Genomic_DNA"/>
</dbReference>
<feature type="domain" description="UBC core" evidence="1">
    <location>
        <begin position="1"/>
        <end position="145"/>
    </location>
</feature>
<sequence>MTQWVDHTDPSGWFTISPISDSRIDSFLGTIRGPVGTPYEAGIFHVRINTDMPYPFAAPRVWFLTRILHPNVDAHGAICMSTFGNSNENGWSPAMTMETLLVSVASLLDEPNWDDPVDGVLPLEWTPDREEFKVRAREWTRRYATGRIVYPGERDDGFYTVSEVPTNSQAATLVETE</sequence>
<evidence type="ECO:0000313" key="2">
    <source>
        <dbReference type="EMBL" id="KAH7163489.1"/>
    </source>
</evidence>
<dbReference type="PROSITE" id="PS50127">
    <property type="entry name" value="UBC_2"/>
    <property type="match status" value="1"/>
</dbReference>
<dbReference type="Pfam" id="PF00179">
    <property type="entry name" value="UQ_con"/>
    <property type="match status" value="1"/>
</dbReference>
<accession>A0A9P9FKT2</accession>
<proteinExistence type="predicted"/>
<comment type="caution">
    <text evidence="2">The sequence shown here is derived from an EMBL/GenBank/DDBJ whole genome shotgun (WGS) entry which is preliminary data.</text>
</comment>
<dbReference type="InterPro" id="IPR016135">
    <property type="entry name" value="UBQ-conjugating_enzyme/RWD"/>
</dbReference>
<reference evidence="2" key="1">
    <citation type="journal article" date="2021" name="Nat. Commun.">
        <title>Genetic determinants of endophytism in the Arabidopsis root mycobiome.</title>
        <authorList>
            <person name="Mesny F."/>
            <person name="Miyauchi S."/>
            <person name="Thiergart T."/>
            <person name="Pickel B."/>
            <person name="Atanasova L."/>
            <person name="Karlsson M."/>
            <person name="Huettel B."/>
            <person name="Barry K.W."/>
            <person name="Haridas S."/>
            <person name="Chen C."/>
            <person name="Bauer D."/>
            <person name="Andreopoulos W."/>
            <person name="Pangilinan J."/>
            <person name="LaButti K."/>
            <person name="Riley R."/>
            <person name="Lipzen A."/>
            <person name="Clum A."/>
            <person name="Drula E."/>
            <person name="Henrissat B."/>
            <person name="Kohler A."/>
            <person name="Grigoriev I.V."/>
            <person name="Martin F.M."/>
            <person name="Hacquard S."/>
        </authorList>
    </citation>
    <scope>NUCLEOTIDE SEQUENCE</scope>
    <source>
        <strain evidence="2">MPI-CAGE-AT-0021</strain>
    </source>
</reference>
<evidence type="ECO:0000259" key="1">
    <source>
        <dbReference type="PROSITE" id="PS50127"/>
    </source>
</evidence>
<protein>
    <submittedName>
        <fullName evidence="2">Ubiquitin-conjugating enzyme/RWD-like protein</fullName>
    </submittedName>
</protein>
<evidence type="ECO:0000313" key="3">
    <source>
        <dbReference type="Proteomes" id="UP000717696"/>
    </source>
</evidence>
<dbReference type="PANTHER" id="PTHR24068">
    <property type="entry name" value="UBIQUITIN-CONJUGATING ENZYME E2"/>
    <property type="match status" value="1"/>
</dbReference>
<dbReference type="InterPro" id="IPR000608">
    <property type="entry name" value="UBC"/>
</dbReference>
<dbReference type="SMART" id="SM00212">
    <property type="entry name" value="UBCc"/>
    <property type="match status" value="1"/>
</dbReference>